<evidence type="ECO:0000313" key="2">
    <source>
        <dbReference type="Proteomes" id="UP000007801"/>
    </source>
</evidence>
<name>A0A0N8NZK9_DROAN</name>
<evidence type="ECO:0000313" key="1">
    <source>
        <dbReference type="EMBL" id="KPU74612.1"/>
    </source>
</evidence>
<reference evidence="1 2" key="1">
    <citation type="journal article" date="2007" name="Nature">
        <title>Evolution of genes and genomes on the Drosophila phylogeny.</title>
        <authorList>
            <consortium name="Drosophila 12 Genomes Consortium"/>
            <person name="Clark A.G."/>
            <person name="Eisen M.B."/>
            <person name="Smith D.R."/>
            <person name="Bergman C.M."/>
            <person name="Oliver B."/>
            <person name="Markow T.A."/>
            <person name="Kaufman T.C."/>
            <person name="Kellis M."/>
            <person name="Gelbart W."/>
            <person name="Iyer V.N."/>
            <person name="Pollard D.A."/>
            <person name="Sackton T.B."/>
            <person name="Larracuente A.M."/>
            <person name="Singh N.D."/>
            <person name="Abad J.P."/>
            <person name="Abt D.N."/>
            <person name="Adryan B."/>
            <person name="Aguade M."/>
            <person name="Akashi H."/>
            <person name="Anderson W.W."/>
            <person name="Aquadro C.F."/>
            <person name="Ardell D.H."/>
            <person name="Arguello R."/>
            <person name="Artieri C.G."/>
            <person name="Barbash D.A."/>
            <person name="Barker D."/>
            <person name="Barsanti P."/>
            <person name="Batterham P."/>
            <person name="Batzoglou S."/>
            <person name="Begun D."/>
            <person name="Bhutkar A."/>
            <person name="Blanco E."/>
            <person name="Bosak S.A."/>
            <person name="Bradley R.K."/>
            <person name="Brand A.D."/>
            <person name="Brent M.R."/>
            <person name="Brooks A.N."/>
            <person name="Brown R.H."/>
            <person name="Butlin R.K."/>
            <person name="Caggese C."/>
            <person name="Calvi B.R."/>
            <person name="Bernardo de Carvalho A."/>
            <person name="Caspi A."/>
            <person name="Castrezana S."/>
            <person name="Celniker S.E."/>
            <person name="Chang J.L."/>
            <person name="Chapple C."/>
            <person name="Chatterji S."/>
            <person name="Chinwalla A."/>
            <person name="Civetta A."/>
            <person name="Clifton S.W."/>
            <person name="Comeron J.M."/>
            <person name="Costello J.C."/>
            <person name="Coyne J.A."/>
            <person name="Daub J."/>
            <person name="David R.G."/>
            <person name="Delcher A.L."/>
            <person name="Delehaunty K."/>
            <person name="Do C.B."/>
            <person name="Ebling H."/>
            <person name="Edwards K."/>
            <person name="Eickbush T."/>
            <person name="Evans J.D."/>
            <person name="Filipski A."/>
            <person name="Findeiss S."/>
            <person name="Freyhult E."/>
            <person name="Fulton L."/>
            <person name="Fulton R."/>
            <person name="Garcia A.C."/>
            <person name="Gardiner A."/>
            <person name="Garfield D.A."/>
            <person name="Garvin B.E."/>
            <person name="Gibson G."/>
            <person name="Gilbert D."/>
            <person name="Gnerre S."/>
            <person name="Godfrey J."/>
            <person name="Good R."/>
            <person name="Gotea V."/>
            <person name="Gravely B."/>
            <person name="Greenberg A.J."/>
            <person name="Griffiths-Jones S."/>
            <person name="Gross S."/>
            <person name="Guigo R."/>
            <person name="Gustafson E.A."/>
            <person name="Haerty W."/>
            <person name="Hahn M.W."/>
            <person name="Halligan D.L."/>
            <person name="Halpern A.L."/>
            <person name="Halter G.M."/>
            <person name="Han M.V."/>
            <person name="Heger A."/>
            <person name="Hillier L."/>
            <person name="Hinrichs A.S."/>
            <person name="Holmes I."/>
            <person name="Hoskins R.A."/>
            <person name="Hubisz M.J."/>
            <person name="Hultmark D."/>
            <person name="Huntley M.A."/>
            <person name="Jaffe D.B."/>
            <person name="Jagadeeshan S."/>
            <person name="Jeck W.R."/>
            <person name="Johnson J."/>
            <person name="Jones C.D."/>
            <person name="Jordan W.C."/>
            <person name="Karpen G.H."/>
            <person name="Kataoka E."/>
            <person name="Keightley P.D."/>
            <person name="Kheradpour P."/>
            <person name="Kirkness E.F."/>
            <person name="Koerich L.B."/>
            <person name="Kristiansen K."/>
            <person name="Kudrna D."/>
            <person name="Kulathinal R.J."/>
            <person name="Kumar S."/>
            <person name="Kwok R."/>
            <person name="Lander E."/>
            <person name="Langley C.H."/>
            <person name="Lapoint R."/>
            <person name="Lazzaro B.P."/>
            <person name="Lee S.J."/>
            <person name="Levesque L."/>
            <person name="Li R."/>
            <person name="Lin C.F."/>
            <person name="Lin M.F."/>
            <person name="Lindblad-Toh K."/>
            <person name="Llopart A."/>
            <person name="Long M."/>
            <person name="Low L."/>
            <person name="Lozovsky E."/>
            <person name="Lu J."/>
            <person name="Luo M."/>
            <person name="Machado C.A."/>
            <person name="Makalowski W."/>
            <person name="Marzo M."/>
            <person name="Matsuda M."/>
            <person name="Matzkin L."/>
            <person name="McAllister B."/>
            <person name="McBride C.S."/>
            <person name="McKernan B."/>
            <person name="McKernan K."/>
            <person name="Mendez-Lago M."/>
            <person name="Minx P."/>
            <person name="Mollenhauer M.U."/>
            <person name="Montooth K."/>
            <person name="Mount S.M."/>
            <person name="Mu X."/>
            <person name="Myers E."/>
            <person name="Negre B."/>
            <person name="Newfeld S."/>
            <person name="Nielsen R."/>
            <person name="Noor M.A."/>
            <person name="O'Grady P."/>
            <person name="Pachter L."/>
            <person name="Papaceit M."/>
            <person name="Parisi M.J."/>
            <person name="Parisi M."/>
            <person name="Parts L."/>
            <person name="Pedersen J.S."/>
            <person name="Pesole G."/>
            <person name="Phillippy A.M."/>
            <person name="Ponting C.P."/>
            <person name="Pop M."/>
            <person name="Porcelli D."/>
            <person name="Powell J.R."/>
            <person name="Prohaska S."/>
            <person name="Pruitt K."/>
            <person name="Puig M."/>
            <person name="Quesneville H."/>
            <person name="Ram K.R."/>
            <person name="Rand D."/>
            <person name="Rasmussen M.D."/>
            <person name="Reed L.K."/>
            <person name="Reenan R."/>
            <person name="Reily A."/>
            <person name="Remington K.A."/>
            <person name="Rieger T.T."/>
            <person name="Ritchie M.G."/>
            <person name="Robin C."/>
            <person name="Rogers Y.H."/>
            <person name="Rohde C."/>
            <person name="Rozas J."/>
            <person name="Rubenfield M.J."/>
            <person name="Ruiz A."/>
            <person name="Russo S."/>
            <person name="Salzberg S.L."/>
            <person name="Sanchez-Gracia A."/>
            <person name="Saranga D.J."/>
            <person name="Sato H."/>
            <person name="Schaeffer S.W."/>
            <person name="Schatz M.C."/>
            <person name="Schlenke T."/>
            <person name="Schwartz R."/>
            <person name="Segarra C."/>
            <person name="Singh R.S."/>
            <person name="Sirot L."/>
            <person name="Sirota M."/>
            <person name="Sisneros N.B."/>
            <person name="Smith C.D."/>
            <person name="Smith T.F."/>
            <person name="Spieth J."/>
            <person name="Stage D.E."/>
            <person name="Stark A."/>
            <person name="Stephan W."/>
            <person name="Strausberg R.L."/>
            <person name="Strempel S."/>
            <person name="Sturgill D."/>
            <person name="Sutton G."/>
            <person name="Sutton G.G."/>
            <person name="Tao W."/>
            <person name="Teichmann S."/>
            <person name="Tobari Y.N."/>
            <person name="Tomimura Y."/>
            <person name="Tsolas J.M."/>
            <person name="Valente V.L."/>
            <person name="Venter E."/>
            <person name="Venter J.C."/>
            <person name="Vicario S."/>
            <person name="Vieira F.G."/>
            <person name="Vilella A.J."/>
            <person name="Villasante A."/>
            <person name="Walenz B."/>
            <person name="Wang J."/>
            <person name="Wasserman M."/>
            <person name="Watts T."/>
            <person name="Wilson D."/>
            <person name="Wilson R.K."/>
            <person name="Wing R.A."/>
            <person name="Wolfner M.F."/>
            <person name="Wong A."/>
            <person name="Wong G.K."/>
            <person name="Wu C.I."/>
            <person name="Wu G."/>
            <person name="Yamamoto D."/>
            <person name="Yang H.P."/>
            <person name="Yang S.P."/>
            <person name="Yorke J.A."/>
            <person name="Yoshida K."/>
            <person name="Zdobnov E."/>
            <person name="Zhang P."/>
            <person name="Zhang Y."/>
            <person name="Zimin A.V."/>
            <person name="Baldwin J."/>
            <person name="Abdouelleil A."/>
            <person name="Abdulkadir J."/>
            <person name="Abebe A."/>
            <person name="Abera B."/>
            <person name="Abreu J."/>
            <person name="Acer S.C."/>
            <person name="Aftuck L."/>
            <person name="Alexander A."/>
            <person name="An P."/>
            <person name="Anderson E."/>
            <person name="Anderson S."/>
            <person name="Arachi H."/>
            <person name="Azer M."/>
            <person name="Bachantsang P."/>
            <person name="Barry A."/>
            <person name="Bayul T."/>
            <person name="Berlin A."/>
            <person name="Bessette D."/>
            <person name="Bloom T."/>
            <person name="Blye J."/>
            <person name="Boguslavskiy L."/>
            <person name="Bonnet C."/>
            <person name="Boukhgalter B."/>
            <person name="Bourzgui I."/>
            <person name="Brown A."/>
            <person name="Cahill P."/>
            <person name="Channer S."/>
            <person name="Cheshatsang Y."/>
            <person name="Chuda L."/>
            <person name="Citroen M."/>
            <person name="Collymore A."/>
            <person name="Cooke P."/>
            <person name="Costello M."/>
            <person name="D'Aco K."/>
            <person name="Daza R."/>
            <person name="De Haan G."/>
            <person name="DeGray S."/>
            <person name="DeMaso C."/>
            <person name="Dhargay N."/>
            <person name="Dooley K."/>
            <person name="Dooley E."/>
            <person name="Doricent M."/>
            <person name="Dorje P."/>
            <person name="Dorjee K."/>
            <person name="Dupes A."/>
            <person name="Elong R."/>
            <person name="Falk J."/>
            <person name="Farina A."/>
            <person name="Faro S."/>
            <person name="Ferguson D."/>
            <person name="Fisher S."/>
            <person name="Foley C.D."/>
            <person name="Franke A."/>
            <person name="Friedrich D."/>
            <person name="Gadbois L."/>
            <person name="Gearin G."/>
            <person name="Gearin C.R."/>
            <person name="Giannoukos G."/>
            <person name="Goode T."/>
            <person name="Graham J."/>
            <person name="Grandbois E."/>
            <person name="Grewal S."/>
            <person name="Gyaltsen K."/>
            <person name="Hafez N."/>
            <person name="Hagos B."/>
            <person name="Hall J."/>
            <person name="Henson C."/>
            <person name="Hollinger A."/>
            <person name="Honan T."/>
            <person name="Huard M.D."/>
            <person name="Hughes L."/>
            <person name="Hurhula B."/>
            <person name="Husby M.E."/>
            <person name="Kamat A."/>
            <person name="Kanga B."/>
            <person name="Kashin S."/>
            <person name="Khazanovich D."/>
            <person name="Kisner P."/>
            <person name="Lance K."/>
            <person name="Lara M."/>
            <person name="Lee W."/>
            <person name="Lennon N."/>
            <person name="Letendre F."/>
            <person name="LeVine R."/>
            <person name="Lipovsky A."/>
            <person name="Liu X."/>
            <person name="Liu J."/>
            <person name="Liu S."/>
            <person name="Lokyitsang T."/>
            <person name="Lokyitsang Y."/>
            <person name="Lubonja R."/>
            <person name="Lui A."/>
            <person name="MacDonald P."/>
            <person name="Magnisalis V."/>
            <person name="Maru K."/>
            <person name="Matthews C."/>
            <person name="McCusker W."/>
            <person name="McDonough S."/>
            <person name="Mehta T."/>
            <person name="Meldrim J."/>
            <person name="Meneus L."/>
            <person name="Mihai O."/>
            <person name="Mihalev A."/>
            <person name="Mihova T."/>
            <person name="Mittelman R."/>
            <person name="Mlenga V."/>
            <person name="Montmayeur A."/>
            <person name="Mulrain L."/>
            <person name="Navidi A."/>
            <person name="Naylor J."/>
            <person name="Negash T."/>
            <person name="Nguyen T."/>
            <person name="Nguyen N."/>
            <person name="Nicol R."/>
            <person name="Norbu C."/>
            <person name="Norbu N."/>
            <person name="Novod N."/>
            <person name="O'Neill B."/>
            <person name="Osman S."/>
            <person name="Markiewicz E."/>
            <person name="Oyono O.L."/>
            <person name="Patti C."/>
            <person name="Phunkhang P."/>
            <person name="Pierre F."/>
            <person name="Priest M."/>
            <person name="Raghuraman S."/>
            <person name="Rege F."/>
            <person name="Reyes R."/>
            <person name="Rise C."/>
            <person name="Rogov P."/>
            <person name="Ross K."/>
            <person name="Ryan E."/>
            <person name="Settipalli S."/>
            <person name="Shea T."/>
            <person name="Sherpa N."/>
            <person name="Shi L."/>
            <person name="Shih D."/>
            <person name="Sparrow T."/>
            <person name="Spaulding J."/>
            <person name="Stalker J."/>
            <person name="Stange-Thomann N."/>
            <person name="Stavropoulos S."/>
            <person name="Stone C."/>
            <person name="Strader C."/>
            <person name="Tesfaye S."/>
            <person name="Thomson T."/>
            <person name="Thoulutsang Y."/>
            <person name="Thoulutsang D."/>
            <person name="Topham K."/>
            <person name="Topping I."/>
            <person name="Tsamla T."/>
            <person name="Vassiliev H."/>
            <person name="Vo A."/>
            <person name="Wangchuk T."/>
            <person name="Wangdi T."/>
            <person name="Weiand M."/>
            <person name="Wilkinson J."/>
            <person name="Wilson A."/>
            <person name="Yadav S."/>
            <person name="Young G."/>
            <person name="Yu Q."/>
            <person name="Zembek L."/>
            <person name="Zhong D."/>
            <person name="Zimmer A."/>
            <person name="Zwirko Z."/>
            <person name="Jaffe D.B."/>
            <person name="Alvarez P."/>
            <person name="Brockman W."/>
            <person name="Butler J."/>
            <person name="Chin C."/>
            <person name="Gnerre S."/>
            <person name="Grabherr M."/>
            <person name="Kleber M."/>
            <person name="Mauceli E."/>
            <person name="MacCallum I."/>
        </authorList>
    </citation>
    <scope>NUCLEOTIDE SEQUENCE [LARGE SCALE GENOMIC DNA]</scope>
    <source>
        <strain evidence="2">Tucson 14024-0371.13</strain>
    </source>
</reference>
<dbReference type="Proteomes" id="UP000007801">
    <property type="component" value="Unassembled WGS sequence"/>
</dbReference>
<dbReference type="OrthoDB" id="7838425at2759"/>
<dbReference type="GeneID" id="26515564"/>
<gene>
    <name evidence="1" type="primary">Dana\GF28155</name>
    <name evidence="1" type="ORF">GF28155</name>
</gene>
<dbReference type="AlphaFoldDB" id="A0A0N8NZK9"/>
<dbReference type="EMBL" id="CH902652">
    <property type="protein sequence ID" value="KPU74612.1"/>
    <property type="molecule type" value="Genomic_DNA"/>
</dbReference>
<proteinExistence type="predicted"/>
<protein>
    <submittedName>
        <fullName evidence="1">Uncharacterized protein</fullName>
    </submittedName>
</protein>
<dbReference type="STRING" id="7217.A0A0N8NZK9"/>
<dbReference type="InParanoid" id="A0A0N8NZK9"/>
<keyword evidence="2" id="KW-1185">Reference proteome</keyword>
<dbReference type="KEGG" id="dan:26515564"/>
<organism evidence="1 2">
    <name type="scientific">Drosophila ananassae</name>
    <name type="common">Fruit fly</name>
    <dbReference type="NCBI Taxonomy" id="7217"/>
    <lineage>
        <taxon>Eukaryota</taxon>
        <taxon>Metazoa</taxon>
        <taxon>Ecdysozoa</taxon>
        <taxon>Arthropoda</taxon>
        <taxon>Hexapoda</taxon>
        <taxon>Insecta</taxon>
        <taxon>Pterygota</taxon>
        <taxon>Neoptera</taxon>
        <taxon>Endopterygota</taxon>
        <taxon>Diptera</taxon>
        <taxon>Brachycera</taxon>
        <taxon>Muscomorpha</taxon>
        <taxon>Ephydroidea</taxon>
        <taxon>Drosophilidae</taxon>
        <taxon>Drosophila</taxon>
        <taxon>Sophophora</taxon>
    </lineage>
</organism>
<accession>A0A0N8NZK9</accession>
<sequence>MVKKTCRRPSQRDQELLCEFVRKSSTCAACQGSRPCVHIKRVEQWPPASIFSCQFNSCKSPSKLIQDVGGPKVKSSFMQYYVSGERRMRQKKRHGNVFFIIR</sequence>